<gene>
    <name evidence="2" type="ORF">JEQ12_004001</name>
</gene>
<protein>
    <submittedName>
        <fullName evidence="2">Uncharacterized protein</fullName>
    </submittedName>
</protein>
<dbReference type="Proteomes" id="UP000664991">
    <property type="component" value="Unassembled WGS sequence"/>
</dbReference>
<name>A0A836A5R1_SHEEP</name>
<evidence type="ECO:0000313" key="2">
    <source>
        <dbReference type="EMBL" id="KAG5202611.1"/>
    </source>
</evidence>
<evidence type="ECO:0000256" key="1">
    <source>
        <dbReference type="SAM" id="MobiDB-lite"/>
    </source>
</evidence>
<evidence type="ECO:0000313" key="3">
    <source>
        <dbReference type="Proteomes" id="UP000664991"/>
    </source>
</evidence>
<organism evidence="2 3">
    <name type="scientific">Ovis aries</name>
    <name type="common">Sheep</name>
    <dbReference type="NCBI Taxonomy" id="9940"/>
    <lineage>
        <taxon>Eukaryota</taxon>
        <taxon>Metazoa</taxon>
        <taxon>Chordata</taxon>
        <taxon>Craniata</taxon>
        <taxon>Vertebrata</taxon>
        <taxon>Euteleostomi</taxon>
        <taxon>Mammalia</taxon>
        <taxon>Eutheria</taxon>
        <taxon>Laurasiatheria</taxon>
        <taxon>Artiodactyla</taxon>
        <taxon>Ruminantia</taxon>
        <taxon>Pecora</taxon>
        <taxon>Bovidae</taxon>
        <taxon>Caprinae</taxon>
        <taxon>Ovis</taxon>
    </lineage>
</organism>
<feature type="compositionally biased region" description="Basic and acidic residues" evidence="1">
    <location>
        <begin position="252"/>
        <end position="276"/>
    </location>
</feature>
<feature type="region of interest" description="Disordered" evidence="1">
    <location>
        <begin position="240"/>
        <end position="276"/>
    </location>
</feature>
<reference evidence="2 3" key="1">
    <citation type="submission" date="2020-12" db="EMBL/GenBank/DDBJ databases">
        <title>De novo assembly of Tibetan sheep genome.</title>
        <authorList>
            <person name="Li X."/>
        </authorList>
    </citation>
    <scope>NUCLEOTIDE SEQUENCE [LARGE SCALE GENOMIC DNA]</scope>
    <source>
        <tissue evidence="2">Heart</tissue>
    </source>
</reference>
<proteinExistence type="predicted"/>
<accession>A0A836A5R1</accession>
<comment type="caution">
    <text evidence="2">The sequence shown here is derived from an EMBL/GenBank/DDBJ whole genome shotgun (WGS) entry which is preliminary data.</text>
</comment>
<sequence length="276" mass="30645">MYLSCTKKNFCSESVVGKATSKSWVIDGASNIELRLMLEQLWRSAMTLKAGHARDSSFILQDTHLPPPPDGSKSLGGELLEQADQTLVWEGGKEADAGVLGEEEGDVAALRPEATHVTCTENLKEGKEKAKNSALQLELRLGFVCDGTGLRNISLKSKRIEETQLKKNEILRSFSYNIRCGRGDVFGCYTLQFLAPQVPDQNEVPQSQHTQNNGTRVIMRPFSRDRFVCRKEKSSGIHCGRIAPSLNNGSDEAARRFLSGRKDSSKQQEKEREGEK</sequence>
<dbReference type="AlphaFoldDB" id="A0A836A5R1"/>
<dbReference type="EMBL" id="JAEMGP010000012">
    <property type="protein sequence ID" value="KAG5202611.1"/>
    <property type="molecule type" value="Genomic_DNA"/>
</dbReference>